<dbReference type="Proteomes" id="UP000734854">
    <property type="component" value="Unassembled WGS sequence"/>
</dbReference>
<evidence type="ECO:0000313" key="6">
    <source>
        <dbReference type="EMBL" id="KAG6506221.1"/>
    </source>
</evidence>
<dbReference type="InterPro" id="IPR042240">
    <property type="entry name" value="CHASE_sf"/>
</dbReference>
<keyword evidence="7" id="KW-1185">Reference proteome</keyword>
<dbReference type="AlphaFoldDB" id="A0A8J5GHU9"/>
<dbReference type="Pfam" id="PF03924">
    <property type="entry name" value="CHASE"/>
    <property type="match status" value="1"/>
</dbReference>
<evidence type="ECO:0000256" key="3">
    <source>
        <dbReference type="ARBA" id="ARBA00022989"/>
    </source>
</evidence>
<evidence type="ECO:0000256" key="1">
    <source>
        <dbReference type="ARBA" id="ARBA00004370"/>
    </source>
</evidence>
<comment type="subcellular location">
    <subcellularLocation>
        <location evidence="1">Membrane</location>
    </subcellularLocation>
</comment>
<proteinExistence type="predicted"/>
<name>A0A8J5GHU9_ZINOF</name>
<dbReference type="EMBL" id="JACMSC010000009">
    <property type="protein sequence ID" value="KAG6506221.1"/>
    <property type="molecule type" value="Genomic_DNA"/>
</dbReference>
<dbReference type="GO" id="GO:0007165">
    <property type="term" value="P:signal transduction"/>
    <property type="evidence" value="ECO:0007669"/>
    <property type="project" value="UniProtKB-ARBA"/>
</dbReference>
<feature type="domain" description="CHASE" evidence="5">
    <location>
        <begin position="6"/>
        <end position="57"/>
    </location>
</feature>
<reference evidence="6 7" key="1">
    <citation type="submission" date="2020-08" db="EMBL/GenBank/DDBJ databases">
        <title>Plant Genome Project.</title>
        <authorList>
            <person name="Zhang R.-G."/>
        </authorList>
    </citation>
    <scope>NUCLEOTIDE SEQUENCE [LARGE SCALE GENOMIC DNA]</scope>
    <source>
        <tissue evidence="6">Rhizome</tissue>
    </source>
</reference>
<keyword evidence="4" id="KW-0472">Membrane</keyword>
<dbReference type="GO" id="GO:0003824">
    <property type="term" value="F:catalytic activity"/>
    <property type="evidence" value="ECO:0007669"/>
    <property type="project" value="UniProtKB-ARBA"/>
</dbReference>
<dbReference type="Gene3D" id="3.30.450.350">
    <property type="entry name" value="CHASE domain"/>
    <property type="match status" value="1"/>
</dbReference>
<evidence type="ECO:0000256" key="4">
    <source>
        <dbReference type="ARBA" id="ARBA00023136"/>
    </source>
</evidence>
<gene>
    <name evidence="6" type="ORF">ZIOFF_031540</name>
</gene>
<evidence type="ECO:0000259" key="5">
    <source>
        <dbReference type="PROSITE" id="PS50839"/>
    </source>
</evidence>
<accession>A0A8J5GHU9</accession>
<organism evidence="6 7">
    <name type="scientific">Zingiber officinale</name>
    <name type="common">Ginger</name>
    <name type="synonym">Amomum zingiber</name>
    <dbReference type="NCBI Taxonomy" id="94328"/>
    <lineage>
        <taxon>Eukaryota</taxon>
        <taxon>Viridiplantae</taxon>
        <taxon>Streptophyta</taxon>
        <taxon>Embryophyta</taxon>
        <taxon>Tracheophyta</taxon>
        <taxon>Spermatophyta</taxon>
        <taxon>Magnoliopsida</taxon>
        <taxon>Liliopsida</taxon>
        <taxon>Zingiberales</taxon>
        <taxon>Zingiberaceae</taxon>
        <taxon>Zingiber</taxon>
    </lineage>
</organism>
<evidence type="ECO:0000313" key="7">
    <source>
        <dbReference type="Proteomes" id="UP000734854"/>
    </source>
</evidence>
<evidence type="ECO:0000256" key="2">
    <source>
        <dbReference type="ARBA" id="ARBA00022692"/>
    </source>
</evidence>
<dbReference type="InterPro" id="IPR006189">
    <property type="entry name" value="CHASE_dom"/>
</dbReference>
<protein>
    <recommendedName>
        <fullName evidence="5">CHASE domain-containing protein</fullName>
    </recommendedName>
</protein>
<dbReference type="PROSITE" id="PS50839">
    <property type="entry name" value="CHASE"/>
    <property type="match status" value="1"/>
</dbReference>
<keyword evidence="2" id="KW-0812">Transmembrane</keyword>
<sequence length="187" mass="21253">MIHGKQPSAIDQQIFATYTRRTAFERPLMSGVAYALRVLHAEREEFEKKYGWRIKKMATEDQSLVKDDYNLRNLTPLFPDSWPSPSLHCSNHHLDHRLMPPLDRAGATRSPPTSPLPRLGTTMATAEPSSFRFITAISSRCHGREPPFVLCPDDHRRHHLLFGNEEGSTIFTIAASNIFIGRVAYLV</sequence>
<keyword evidence="3" id="KW-1133">Transmembrane helix</keyword>
<comment type="caution">
    <text evidence="6">The sequence shown here is derived from an EMBL/GenBank/DDBJ whole genome shotgun (WGS) entry which is preliminary data.</text>
</comment>
<dbReference type="GO" id="GO:0016020">
    <property type="term" value="C:membrane"/>
    <property type="evidence" value="ECO:0007669"/>
    <property type="project" value="UniProtKB-SubCell"/>
</dbReference>